<dbReference type="AlphaFoldDB" id="A0A8S1JSU6"/>
<accession>A0A8S1JSU6</accession>
<reference evidence="1" key="1">
    <citation type="submission" date="2021-01" db="EMBL/GenBank/DDBJ databases">
        <authorList>
            <consortium name="Genoscope - CEA"/>
            <person name="William W."/>
        </authorList>
    </citation>
    <scope>NUCLEOTIDE SEQUENCE</scope>
</reference>
<evidence type="ECO:0000313" key="1">
    <source>
        <dbReference type="EMBL" id="CAD8045157.1"/>
    </source>
</evidence>
<sequence>MYQQRFAASNKMQQKTLQEYDIKPVKNPINQEKQNVQQVQQIYNLQQRNTRGNQIENGEQGIQIKVFQNSTKSNLDQRSSSQQSKEDLSLQKRLFSGLELDSSFSKINSTTFQEQDRSPRNKSDIIQIKLLKPLDQKFFNFIREYGYIIGDLSKDNQSSFTVSTMERSRLLSNERQIVYSNSPPPSKTFRTKLFNHVN</sequence>
<protein>
    <submittedName>
        <fullName evidence="1">Uncharacterized protein</fullName>
    </submittedName>
</protein>
<proteinExistence type="predicted"/>
<dbReference type="OMA" id="QRNTSGM"/>
<comment type="caution">
    <text evidence="1">The sequence shown here is derived from an EMBL/GenBank/DDBJ whole genome shotgun (WGS) entry which is preliminary data.</text>
</comment>
<organism evidence="1 2">
    <name type="scientific">Paramecium primaurelia</name>
    <dbReference type="NCBI Taxonomy" id="5886"/>
    <lineage>
        <taxon>Eukaryota</taxon>
        <taxon>Sar</taxon>
        <taxon>Alveolata</taxon>
        <taxon>Ciliophora</taxon>
        <taxon>Intramacronucleata</taxon>
        <taxon>Oligohymenophorea</taxon>
        <taxon>Peniculida</taxon>
        <taxon>Parameciidae</taxon>
        <taxon>Paramecium</taxon>
    </lineage>
</organism>
<keyword evidence="2" id="KW-1185">Reference proteome</keyword>
<dbReference type="EMBL" id="CAJJDM010000006">
    <property type="protein sequence ID" value="CAD8045157.1"/>
    <property type="molecule type" value="Genomic_DNA"/>
</dbReference>
<gene>
    <name evidence="1" type="ORF">PPRIM_AZ9-3.1.T0090183</name>
</gene>
<name>A0A8S1JSU6_PARPR</name>
<evidence type="ECO:0000313" key="2">
    <source>
        <dbReference type="Proteomes" id="UP000688137"/>
    </source>
</evidence>
<dbReference type="Proteomes" id="UP000688137">
    <property type="component" value="Unassembled WGS sequence"/>
</dbReference>